<evidence type="ECO:0000313" key="7">
    <source>
        <dbReference type="Proteomes" id="UP000229901"/>
    </source>
</evidence>
<keyword evidence="4 5" id="KW-0472">Membrane</keyword>
<evidence type="ECO:0000256" key="3">
    <source>
        <dbReference type="ARBA" id="ARBA00022989"/>
    </source>
</evidence>
<name>A0A2H0V6F5_9BACT</name>
<proteinExistence type="predicted"/>
<gene>
    <name evidence="6" type="ORF">COT97_00140</name>
</gene>
<comment type="caution">
    <text evidence="6">The sequence shown here is derived from an EMBL/GenBank/DDBJ whole genome shotgun (WGS) entry which is preliminary data.</text>
</comment>
<sequence length="113" mass="12858">MFFCFNERMFDPKDIEKNKVLAAVGYLGILCFVPLLLAKDSKYAKFHGKQGLILFIAEVIVTFVNVLPLIGQVIWLIAFIYFIVMTITGIVKALNGEKWELPILGQYTDKINI</sequence>
<protein>
    <recommendedName>
        <fullName evidence="8">DUF4870 domain-containing protein</fullName>
    </recommendedName>
</protein>
<organism evidence="6 7">
    <name type="scientific">Candidatus Falkowbacteria bacterium CG10_big_fil_rev_8_21_14_0_10_39_11</name>
    <dbReference type="NCBI Taxonomy" id="1974565"/>
    <lineage>
        <taxon>Bacteria</taxon>
        <taxon>Candidatus Falkowiibacteriota</taxon>
    </lineage>
</organism>
<dbReference type="Pfam" id="PF09685">
    <property type="entry name" value="MamF_MmsF"/>
    <property type="match status" value="1"/>
</dbReference>
<evidence type="ECO:0000256" key="4">
    <source>
        <dbReference type="ARBA" id="ARBA00023136"/>
    </source>
</evidence>
<reference evidence="7" key="1">
    <citation type="submission" date="2017-09" db="EMBL/GenBank/DDBJ databases">
        <title>Depth-based differentiation of microbial function through sediment-hosted aquifers and enrichment of novel symbionts in the deep terrestrial subsurface.</title>
        <authorList>
            <person name="Probst A.J."/>
            <person name="Ladd B."/>
            <person name="Jarett J.K."/>
            <person name="Geller-Mcgrath D.E."/>
            <person name="Sieber C.M.K."/>
            <person name="Emerson J.B."/>
            <person name="Anantharaman K."/>
            <person name="Thomas B.C."/>
            <person name="Malmstrom R."/>
            <person name="Stieglmeier M."/>
            <person name="Klingl A."/>
            <person name="Woyke T."/>
            <person name="Ryan C.M."/>
            <person name="Banfield J.F."/>
        </authorList>
    </citation>
    <scope>NUCLEOTIDE SEQUENCE [LARGE SCALE GENOMIC DNA]</scope>
</reference>
<keyword evidence="2 5" id="KW-0812">Transmembrane</keyword>
<feature type="transmembrane region" description="Helical" evidence="5">
    <location>
        <begin position="73"/>
        <end position="94"/>
    </location>
</feature>
<evidence type="ECO:0000256" key="5">
    <source>
        <dbReference type="SAM" id="Phobius"/>
    </source>
</evidence>
<feature type="transmembrane region" description="Helical" evidence="5">
    <location>
        <begin position="50"/>
        <end position="67"/>
    </location>
</feature>
<dbReference type="InterPro" id="IPR019109">
    <property type="entry name" value="MamF_MmsF"/>
</dbReference>
<evidence type="ECO:0008006" key="8">
    <source>
        <dbReference type="Google" id="ProtNLM"/>
    </source>
</evidence>
<accession>A0A2H0V6F5</accession>
<feature type="transmembrane region" description="Helical" evidence="5">
    <location>
        <begin position="20"/>
        <end position="38"/>
    </location>
</feature>
<dbReference type="EMBL" id="PFAP01000001">
    <property type="protein sequence ID" value="PIR94655.1"/>
    <property type="molecule type" value="Genomic_DNA"/>
</dbReference>
<dbReference type="AlphaFoldDB" id="A0A2H0V6F5"/>
<dbReference type="Proteomes" id="UP000229901">
    <property type="component" value="Unassembled WGS sequence"/>
</dbReference>
<comment type="subcellular location">
    <subcellularLocation>
        <location evidence="1">Membrane</location>
        <topology evidence="1">Multi-pass membrane protein</topology>
    </subcellularLocation>
</comment>
<evidence type="ECO:0000313" key="6">
    <source>
        <dbReference type="EMBL" id="PIR94655.1"/>
    </source>
</evidence>
<keyword evidence="3 5" id="KW-1133">Transmembrane helix</keyword>
<evidence type="ECO:0000256" key="1">
    <source>
        <dbReference type="ARBA" id="ARBA00004141"/>
    </source>
</evidence>
<evidence type="ECO:0000256" key="2">
    <source>
        <dbReference type="ARBA" id="ARBA00022692"/>
    </source>
</evidence>